<reference evidence="2 3" key="1">
    <citation type="submission" date="2019-08" db="EMBL/GenBank/DDBJ databases">
        <title>Whole genome of Aphis craccivora.</title>
        <authorList>
            <person name="Voronova N.V."/>
            <person name="Shulinski R.S."/>
            <person name="Bandarenka Y.V."/>
            <person name="Zhorov D.G."/>
            <person name="Warner D."/>
        </authorList>
    </citation>
    <scope>NUCLEOTIDE SEQUENCE [LARGE SCALE GENOMIC DNA]</scope>
    <source>
        <strain evidence="2">180601</strain>
        <tissue evidence="2">Whole Body</tissue>
    </source>
</reference>
<keyword evidence="3" id="KW-1185">Reference proteome</keyword>
<evidence type="ECO:0000313" key="2">
    <source>
        <dbReference type="EMBL" id="KAF0757101.1"/>
    </source>
</evidence>
<evidence type="ECO:0000313" key="3">
    <source>
        <dbReference type="Proteomes" id="UP000478052"/>
    </source>
</evidence>
<organism evidence="2 3">
    <name type="scientific">Aphis craccivora</name>
    <name type="common">Cowpea aphid</name>
    <dbReference type="NCBI Taxonomy" id="307492"/>
    <lineage>
        <taxon>Eukaryota</taxon>
        <taxon>Metazoa</taxon>
        <taxon>Ecdysozoa</taxon>
        <taxon>Arthropoda</taxon>
        <taxon>Hexapoda</taxon>
        <taxon>Insecta</taxon>
        <taxon>Pterygota</taxon>
        <taxon>Neoptera</taxon>
        <taxon>Paraneoptera</taxon>
        <taxon>Hemiptera</taxon>
        <taxon>Sternorrhyncha</taxon>
        <taxon>Aphidomorpha</taxon>
        <taxon>Aphidoidea</taxon>
        <taxon>Aphididae</taxon>
        <taxon>Aphidini</taxon>
        <taxon>Aphis</taxon>
        <taxon>Aphis</taxon>
    </lineage>
</organism>
<evidence type="ECO:0000256" key="1">
    <source>
        <dbReference type="SAM" id="MobiDB-lite"/>
    </source>
</evidence>
<feature type="region of interest" description="Disordered" evidence="1">
    <location>
        <begin position="32"/>
        <end position="82"/>
    </location>
</feature>
<feature type="compositionally biased region" description="Polar residues" evidence="1">
    <location>
        <begin position="32"/>
        <end position="51"/>
    </location>
</feature>
<dbReference type="AlphaFoldDB" id="A0A6G0YJA0"/>
<dbReference type="EMBL" id="VUJU01003677">
    <property type="protein sequence ID" value="KAF0757101.1"/>
    <property type="molecule type" value="Genomic_DNA"/>
</dbReference>
<dbReference type="OrthoDB" id="6627374at2759"/>
<feature type="compositionally biased region" description="Basic residues" evidence="1">
    <location>
        <begin position="68"/>
        <end position="82"/>
    </location>
</feature>
<comment type="caution">
    <text evidence="2">The sequence shown here is derived from an EMBL/GenBank/DDBJ whole genome shotgun (WGS) entry which is preliminary data.</text>
</comment>
<accession>A0A6G0YJA0</accession>
<proteinExistence type="predicted"/>
<name>A0A6G0YJA0_APHCR</name>
<sequence length="137" mass="15837">MPRAVPSLHLNLNHDNNFTIAVHMNNEYLNANGSPQKSQPSTYRELNTLSPCTPVERLGSMDNPSTPRRAKRNLTFAKKKHNDTRKKLKIVEQRNRRLIKKVKTYEDLIKTLQHTNLLSENASQFLQVTISDSFHMN</sequence>
<gene>
    <name evidence="2" type="ORF">FWK35_00021540</name>
</gene>
<protein>
    <submittedName>
        <fullName evidence="2">Uncharacterized protein</fullName>
    </submittedName>
</protein>
<dbReference type="Proteomes" id="UP000478052">
    <property type="component" value="Unassembled WGS sequence"/>
</dbReference>